<keyword evidence="3" id="KW-1185">Reference proteome</keyword>
<dbReference type="OrthoDB" id="3787976at2759"/>
<dbReference type="AlphaFoldDB" id="A0A9P9CZC4"/>
<protein>
    <recommendedName>
        <fullName evidence="4">Arrestin-like N-terminal domain-containing protein</fullName>
    </recommendedName>
</protein>
<comment type="caution">
    <text evidence="2">The sequence shown here is derived from an EMBL/GenBank/DDBJ whole genome shotgun (WGS) entry which is preliminary data.</text>
</comment>
<name>A0A9P9CZC4_9PLEO</name>
<sequence>MAQRHSSSLNGRVIAIHLPEDRNCTRPTKHGKCSCRVRTGGELLEGEITCQLALSTDSIVDVWFEGISRTWIPDSKNYMEPIVKEDKFLQQVESIELQAHSEDAWLAWPDIRTISFKFNIPELLPVATNASALDAKLQELRPTMAMGRLHHHGPYGEPYMQPLIMYRLSASVRRKGQMPPCQRVTISRLISIMPTTNRPPPMYIDTLQPEYKLHAISKLRKHFYSHCKGSFELVAEEPRPLNTQDCNARSSTCIYLRVLFRPDEHVSHTAVEPYNWSFTVRTRLQRRIFYTTKSMTHEPTIGDAKSKPELAFRTEVLQSEEREYTELTWRNDHVSPNGTITGADNKKYPWVVMIPVVLTADRNLLPSFLGATAALRYSVLLNVRIARPWLSHATLEVPVQVFAMSQGSSQSTVLSINHFANWASFGNGQEFEEDDSDEPLSPPPDYRR</sequence>
<gene>
    <name evidence="2" type="ORF">B0J11DRAFT_512771</name>
</gene>
<organism evidence="2 3">
    <name type="scientific">Dendryphion nanum</name>
    <dbReference type="NCBI Taxonomy" id="256645"/>
    <lineage>
        <taxon>Eukaryota</taxon>
        <taxon>Fungi</taxon>
        <taxon>Dikarya</taxon>
        <taxon>Ascomycota</taxon>
        <taxon>Pezizomycotina</taxon>
        <taxon>Dothideomycetes</taxon>
        <taxon>Pleosporomycetidae</taxon>
        <taxon>Pleosporales</taxon>
        <taxon>Torulaceae</taxon>
        <taxon>Dendryphion</taxon>
    </lineage>
</organism>
<accession>A0A9P9CZC4</accession>
<dbReference type="Proteomes" id="UP000700596">
    <property type="component" value="Unassembled WGS sequence"/>
</dbReference>
<evidence type="ECO:0000313" key="3">
    <source>
        <dbReference type="Proteomes" id="UP000700596"/>
    </source>
</evidence>
<feature type="region of interest" description="Disordered" evidence="1">
    <location>
        <begin position="428"/>
        <end position="448"/>
    </location>
</feature>
<evidence type="ECO:0008006" key="4">
    <source>
        <dbReference type="Google" id="ProtNLM"/>
    </source>
</evidence>
<evidence type="ECO:0000256" key="1">
    <source>
        <dbReference type="SAM" id="MobiDB-lite"/>
    </source>
</evidence>
<reference evidence="2" key="1">
    <citation type="journal article" date="2021" name="Nat. Commun.">
        <title>Genetic determinants of endophytism in the Arabidopsis root mycobiome.</title>
        <authorList>
            <person name="Mesny F."/>
            <person name="Miyauchi S."/>
            <person name="Thiergart T."/>
            <person name="Pickel B."/>
            <person name="Atanasova L."/>
            <person name="Karlsson M."/>
            <person name="Huettel B."/>
            <person name="Barry K.W."/>
            <person name="Haridas S."/>
            <person name="Chen C."/>
            <person name="Bauer D."/>
            <person name="Andreopoulos W."/>
            <person name="Pangilinan J."/>
            <person name="LaButti K."/>
            <person name="Riley R."/>
            <person name="Lipzen A."/>
            <person name="Clum A."/>
            <person name="Drula E."/>
            <person name="Henrissat B."/>
            <person name="Kohler A."/>
            <person name="Grigoriev I.V."/>
            <person name="Martin F.M."/>
            <person name="Hacquard S."/>
        </authorList>
    </citation>
    <scope>NUCLEOTIDE SEQUENCE</scope>
    <source>
        <strain evidence="2">MPI-CAGE-CH-0243</strain>
    </source>
</reference>
<dbReference type="EMBL" id="JAGMWT010000031">
    <property type="protein sequence ID" value="KAH7109601.1"/>
    <property type="molecule type" value="Genomic_DNA"/>
</dbReference>
<evidence type="ECO:0000313" key="2">
    <source>
        <dbReference type="EMBL" id="KAH7109601.1"/>
    </source>
</evidence>
<proteinExistence type="predicted"/>